<dbReference type="OrthoDB" id="7400989at2"/>
<feature type="transmembrane region" description="Helical" evidence="6">
    <location>
        <begin position="12"/>
        <end position="30"/>
    </location>
</feature>
<feature type="transmembrane region" description="Helical" evidence="6">
    <location>
        <begin position="234"/>
        <end position="257"/>
    </location>
</feature>
<feature type="transmembrane region" description="Helical" evidence="6">
    <location>
        <begin position="369"/>
        <end position="392"/>
    </location>
</feature>
<feature type="domain" description="Major facilitator superfamily (MFS) profile" evidence="7">
    <location>
        <begin position="17"/>
        <end position="430"/>
    </location>
</feature>
<sequence length="447" mass="46872">MKTSDAPSFSAGYAWYVAIVLTLANSFAFVDRQVLALLVQPIKNDLHISDTTISLLHGFSFSLFYVLIGLPMARLADRSNRRNIIVGSIVVWSVMTMICGVARSAAMLFAARVGVGAGEAGLTPSAQSILADYFGKDKLPIALGIFSMGIYLGNGMALILGGYVIYELTKLVLIDLPIIGVVQPWQATFFIVGAPGVLLGSLALTIREPKRHGVAGQSATMPLGAMWAHVRGSLGSYVGIILGLSLMILVGQGSAAWIPAFFARKFGWGTSEIGLNYGLVMLVSGTAGTLAGGFAASALRRRGLVRANLLAATFGFVILIPLTIAFPLMPTGQSALVTIAFMVFFAGFPFGGGFAALQEITPNRMRAQIAACYMLGVNLIGAGIGPTAIALITDRGFGDPQALYKSIAIVAGVASPLALLCIAVALKRHPASLARLEATEHAETLHA</sequence>
<dbReference type="InterPro" id="IPR020846">
    <property type="entry name" value="MFS_dom"/>
</dbReference>
<dbReference type="InterPro" id="IPR044770">
    <property type="entry name" value="MFS_spinster-like"/>
</dbReference>
<dbReference type="InterPro" id="IPR011701">
    <property type="entry name" value="MFS"/>
</dbReference>
<comment type="subcellular location">
    <subcellularLocation>
        <location evidence="1">Membrane</location>
        <topology evidence="1">Multi-pass membrane protein</topology>
    </subcellularLocation>
</comment>
<dbReference type="Gene3D" id="1.20.1250.20">
    <property type="entry name" value="MFS general substrate transporter like domains"/>
    <property type="match status" value="2"/>
</dbReference>
<keyword evidence="4 6" id="KW-1133">Transmembrane helix</keyword>
<evidence type="ECO:0000256" key="3">
    <source>
        <dbReference type="ARBA" id="ARBA00022692"/>
    </source>
</evidence>
<feature type="transmembrane region" description="Helical" evidence="6">
    <location>
        <begin position="309"/>
        <end position="329"/>
    </location>
</feature>
<dbReference type="Proteomes" id="UP000319931">
    <property type="component" value="Unassembled WGS sequence"/>
</dbReference>
<dbReference type="PROSITE" id="PS50850">
    <property type="entry name" value="MFS"/>
    <property type="match status" value="1"/>
</dbReference>
<evidence type="ECO:0000256" key="4">
    <source>
        <dbReference type="ARBA" id="ARBA00022989"/>
    </source>
</evidence>
<organism evidence="8 9">
    <name type="scientific">Sphingomonas glacialis</name>
    <dbReference type="NCBI Taxonomy" id="658225"/>
    <lineage>
        <taxon>Bacteria</taxon>
        <taxon>Pseudomonadati</taxon>
        <taxon>Pseudomonadota</taxon>
        <taxon>Alphaproteobacteria</taxon>
        <taxon>Sphingomonadales</taxon>
        <taxon>Sphingomonadaceae</taxon>
        <taxon>Sphingomonas</taxon>
    </lineage>
</organism>
<dbReference type="AlphaFoldDB" id="A0A502FY58"/>
<evidence type="ECO:0000313" key="9">
    <source>
        <dbReference type="Proteomes" id="UP000319931"/>
    </source>
</evidence>
<feature type="transmembrane region" description="Helical" evidence="6">
    <location>
        <begin position="51"/>
        <end position="72"/>
    </location>
</feature>
<evidence type="ECO:0000256" key="2">
    <source>
        <dbReference type="ARBA" id="ARBA00022448"/>
    </source>
</evidence>
<dbReference type="SUPFAM" id="SSF103473">
    <property type="entry name" value="MFS general substrate transporter"/>
    <property type="match status" value="1"/>
</dbReference>
<reference evidence="8 9" key="1">
    <citation type="journal article" date="2019" name="Environ. Microbiol.">
        <title>Species interactions and distinct microbial communities in high Arctic permafrost affected cryosols are associated with the CH4 and CO2 gas fluxes.</title>
        <authorList>
            <person name="Altshuler I."/>
            <person name="Hamel J."/>
            <person name="Turney S."/>
            <person name="Magnuson E."/>
            <person name="Levesque R."/>
            <person name="Greer C."/>
            <person name="Whyte L.G."/>
        </authorList>
    </citation>
    <scope>NUCLEOTIDE SEQUENCE [LARGE SCALE GENOMIC DNA]</scope>
    <source>
        <strain evidence="8 9">E6.1</strain>
    </source>
</reference>
<accession>A0A502FY58</accession>
<gene>
    <name evidence="8" type="ORF">EAH76_08035</name>
</gene>
<feature type="transmembrane region" description="Helical" evidence="6">
    <location>
        <begin position="185"/>
        <end position="206"/>
    </location>
</feature>
<comment type="caution">
    <text evidence="8">The sequence shown here is derived from an EMBL/GenBank/DDBJ whole genome shotgun (WGS) entry which is preliminary data.</text>
</comment>
<evidence type="ECO:0000256" key="1">
    <source>
        <dbReference type="ARBA" id="ARBA00004141"/>
    </source>
</evidence>
<dbReference type="PANTHER" id="PTHR23505:SF79">
    <property type="entry name" value="PROTEIN SPINSTER"/>
    <property type="match status" value="1"/>
</dbReference>
<dbReference type="InterPro" id="IPR036259">
    <property type="entry name" value="MFS_trans_sf"/>
</dbReference>
<name>A0A502FY58_9SPHN</name>
<dbReference type="CDD" id="cd17328">
    <property type="entry name" value="MFS_spinster_like"/>
    <property type="match status" value="1"/>
</dbReference>
<dbReference type="Pfam" id="PF07690">
    <property type="entry name" value="MFS_1"/>
    <property type="match status" value="1"/>
</dbReference>
<protein>
    <submittedName>
        <fullName evidence="8">MFS transporter</fullName>
    </submittedName>
</protein>
<keyword evidence="5 6" id="KW-0472">Membrane</keyword>
<feature type="transmembrane region" description="Helical" evidence="6">
    <location>
        <begin position="335"/>
        <end position="357"/>
    </location>
</feature>
<feature type="transmembrane region" description="Helical" evidence="6">
    <location>
        <begin position="84"/>
        <end position="102"/>
    </location>
</feature>
<evidence type="ECO:0000256" key="5">
    <source>
        <dbReference type="ARBA" id="ARBA00023136"/>
    </source>
</evidence>
<evidence type="ECO:0000259" key="7">
    <source>
        <dbReference type="PROSITE" id="PS50850"/>
    </source>
</evidence>
<evidence type="ECO:0000313" key="8">
    <source>
        <dbReference type="EMBL" id="TPG54577.1"/>
    </source>
</evidence>
<feature type="transmembrane region" description="Helical" evidence="6">
    <location>
        <begin position="404"/>
        <end position="426"/>
    </location>
</feature>
<dbReference type="RefSeq" id="WP_140849729.1">
    <property type="nucleotide sequence ID" value="NZ_RCZC01000002.1"/>
</dbReference>
<dbReference type="GO" id="GO:0016020">
    <property type="term" value="C:membrane"/>
    <property type="evidence" value="ECO:0007669"/>
    <property type="project" value="UniProtKB-SubCell"/>
</dbReference>
<dbReference type="PANTHER" id="PTHR23505">
    <property type="entry name" value="SPINSTER"/>
    <property type="match status" value="1"/>
</dbReference>
<dbReference type="GO" id="GO:0022857">
    <property type="term" value="F:transmembrane transporter activity"/>
    <property type="evidence" value="ECO:0007669"/>
    <property type="project" value="InterPro"/>
</dbReference>
<keyword evidence="3 6" id="KW-0812">Transmembrane</keyword>
<dbReference type="EMBL" id="RCZC01000002">
    <property type="protein sequence ID" value="TPG54577.1"/>
    <property type="molecule type" value="Genomic_DNA"/>
</dbReference>
<proteinExistence type="predicted"/>
<keyword evidence="2" id="KW-0813">Transport</keyword>
<keyword evidence="9" id="KW-1185">Reference proteome</keyword>
<feature type="transmembrane region" description="Helical" evidence="6">
    <location>
        <begin position="277"/>
        <end position="297"/>
    </location>
</feature>
<evidence type="ECO:0000256" key="6">
    <source>
        <dbReference type="SAM" id="Phobius"/>
    </source>
</evidence>
<feature type="transmembrane region" description="Helical" evidence="6">
    <location>
        <begin position="141"/>
        <end position="165"/>
    </location>
</feature>